<accession>A0A8H6CGX4</accession>
<organism evidence="2 3">
    <name type="scientific">Letharia lupina</name>
    <dbReference type="NCBI Taxonomy" id="560253"/>
    <lineage>
        <taxon>Eukaryota</taxon>
        <taxon>Fungi</taxon>
        <taxon>Dikarya</taxon>
        <taxon>Ascomycota</taxon>
        <taxon>Pezizomycotina</taxon>
        <taxon>Lecanoromycetes</taxon>
        <taxon>OSLEUM clade</taxon>
        <taxon>Lecanoromycetidae</taxon>
        <taxon>Lecanorales</taxon>
        <taxon>Lecanorineae</taxon>
        <taxon>Parmeliaceae</taxon>
        <taxon>Letharia</taxon>
    </lineage>
</organism>
<dbReference type="RefSeq" id="XP_037152392.1">
    <property type="nucleotide sequence ID" value="XM_037292030.1"/>
</dbReference>
<feature type="region of interest" description="Disordered" evidence="1">
    <location>
        <begin position="365"/>
        <end position="430"/>
    </location>
</feature>
<feature type="region of interest" description="Disordered" evidence="1">
    <location>
        <begin position="184"/>
        <end position="233"/>
    </location>
</feature>
<protein>
    <submittedName>
        <fullName evidence="2">Uncharacterized protein</fullName>
    </submittedName>
</protein>
<dbReference type="EMBL" id="JACCJB010000011">
    <property type="protein sequence ID" value="KAF6223046.1"/>
    <property type="molecule type" value="Genomic_DNA"/>
</dbReference>
<evidence type="ECO:0000313" key="3">
    <source>
        <dbReference type="Proteomes" id="UP000593566"/>
    </source>
</evidence>
<dbReference type="AlphaFoldDB" id="A0A8H6CGX4"/>
<feature type="compositionally biased region" description="Acidic residues" evidence="1">
    <location>
        <begin position="96"/>
        <end position="109"/>
    </location>
</feature>
<gene>
    <name evidence="2" type="ORF">HO133_001098</name>
</gene>
<proteinExistence type="predicted"/>
<feature type="compositionally biased region" description="Acidic residues" evidence="1">
    <location>
        <begin position="382"/>
        <end position="398"/>
    </location>
</feature>
<evidence type="ECO:0000313" key="2">
    <source>
        <dbReference type="EMBL" id="KAF6223046.1"/>
    </source>
</evidence>
<feature type="compositionally biased region" description="Basic and acidic residues" evidence="1">
    <location>
        <begin position="120"/>
        <end position="135"/>
    </location>
</feature>
<reference evidence="2 3" key="1">
    <citation type="journal article" date="2020" name="Genomics">
        <title>Complete, high-quality genomes from long-read metagenomic sequencing of two wolf lichen thalli reveals enigmatic genome architecture.</title>
        <authorList>
            <person name="McKenzie S.K."/>
            <person name="Walston R.F."/>
            <person name="Allen J.L."/>
        </authorList>
    </citation>
    <scope>NUCLEOTIDE SEQUENCE [LARGE SCALE GENOMIC DNA]</scope>
    <source>
        <strain evidence="2">WasteWater1</strain>
    </source>
</reference>
<dbReference type="Proteomes" id="UP000593566">
    <property type="component" value="Unassembled WGS sequence"/>
</dbReference>
<feature type="compositionally biased region" description="Acidic residues" evidence="1">
    <location>
        <begin position="408"/>
        <end position="424"/>
    </location>
</feature>
<dbReference type="GeneID" id="59329516"/>
<sequence length="466" mass="51011">MPESKQDSLPDMLKLMTDVEIKNDVQVMLGPDGPALYTWGDVDTYMKKNADSLEPDVVRSVMQKLRDAYKMRKFNEELTRALEAVQIGTIAGGETDTTDNDDNDTDDTDNQILTPLSRNSDVENAGRDENPMDHGLRATTVGQELEHLLPEAPPVRDYRDANGFDHGFAMREATPASATYVILPNDKKTSNKDTSPNEGGSGAAAACKTSKKDQKPGLMVKGTPPPPLISNQQSPYLIRAEPGQRTVLEQKQTANSQPLSFPLHTTLLSNISIHNSFCQHSSHVTWFVVGRGKNVVVVSKTEMFAEQAGGKEREGVSAILAKSSTQWALQLLKEKNFYGIRSSAPLETLTKIILVNAVARNARGSTTAPAMHEGRESLTSSEVDEDDSGYEADADEPKEDSKGAGEADNADEPDSSTDGTDTDTDTSHNWYVSDADYLASCLESLDYEREGEYQDGDDVVDYRYDS</sequence>
<name>A0A8H6CGX4_9LECA</name>
<feature type="region of interest" description="Disordered" evidence="1">
    <location>
        <begin position="92"/>
        <end position="135"/>
    </location>
</feature>
<evidence type="ECO:0000256" key="1">
    <source>
        <dbReference type="SAM" id="MobiDB-lite"/>
    </source>
</evidence>
<comment type="caution">
    <text evidence="2">The sequence shown here is derived from an EMBL/GenBank/DDBJ whole genome shotgun (WGS) entry which is preliminary data.</text>
</comment>
<keyword evidence="3" id="KW-1185">Reference proteome</keyword>